<dbReference type="PANTHER" id="PTHR30237">
    <property type="entry name" value="MURAMOYLTETRAPEPTIDE CARBOXYPEPTIDASE"/>
    <property type="match status" value="1"/>
</dbReference>
<accession>A0A0M7E211</accession>
<dbReference type="PANTHER" id="PTHR30237:SF2">
    <property type="entry name" value="MUREIN TETRAPEPTIDE CARBOXYPEPTIDASE"/>
    <property type="match status" value="1"/>
</dbReference>
<evidence type="ECO:0000259" key="7">
    <source>
        <dbReference type="Pfam" id="PF02016"/>
    </source>
</evidence>
<dbReference type="InterPro" id="IPR029062">
    <property type="entry name" value="Class_I_gatase-like"/>
</dbReference>
<evidence type="ECO:0000256" key="1">
    <source>
        <dbReference type="ARBA" id="ARBA00010233"/>
    </source>
</evidence>
<evidence type="ECO:0000256" key="4">
    <source>
        <dbReference type="ARBA" id="ARBA00022801"/>
    </source>
</evidence>
<dbReference type="AlphaFoldDB" id="A0A0M7E211"/>
<keyword evidence="6" id="KW-0732">Signal</keyword>
<dbReference type="SUPFAM" id="SSF52317">
    <property type="entry name" value="Class I glutamine amidotransferase-like"/>
    <property type="match status" value="1"/>
</dbReference>
<dbReference type="Proteomes" id="UP000053096">
    <property type="component" value="Unassembled WGS sequence"/>
</dbReference>
<evidence type="ECO:0000256" key="6">
    <source>
        <dbReference type="SAM" id="SignalP"/>
    </source>
</evidence>
<dbReference type="PROSITE" id="PS51318">
    <property type="entry name" value="TAT"/>
    <property type="match status" value="1"/>
</dbReference>
<dbReference type="Pfam" id="PF17676">
    <property type="entry name" value="Peptidase_S66C"/>
    <property type="match status" value="1"/>
</dbReference>
<evidence type="ECO:0000256" key="2">
    <source>
        <dbReference type="ARBA" id="ARBA00022645"/>
    </source>
</evidence>
<organism evidence="9 10">
    <name type="scientific">Bordetella pseudohinzii</name>
    <dbReference type="NCBI Taxonomy" id="1331258"/>
    <lineage>
        <taxon>Bacteria</taxon>
        <taxon>Pseudomonadati</taxon>
        <taxon>Pseudomonadota</taxon>
        <taxon>Betaproteobacteria</taxon>
        <taxon>Burkholderiales</taxon>
        <taxon>Alcaligenaceae</taxon>
        <taxon>Bordetella</taxon>
    </lineage>
</organism>
<dbReference type="InterPro" id="IPR040921">
    <property type="entry name" value="Peptidase_S66C"/>
</dbReference>
<dbReference type="Gene3D" id="3.40.50.10740">
    <property type="entry name" value="Class I glutamine amidotransferase-like"/>
    <property type="match status" value="1"/>
</dbReference>
<feature type="domain" description="LD-carboxypeptidase N-terminal" evidence="7">
    <location>
        <begin position="42"/>
        <end position="160"/>
    </location>
</feature>
<proteinExistence type="inferred from homology"/>
<evidence type="ECO:0000313" key="10">
    <source>
        <dbReference type="Proteomes" id="UP000053096"/>
    </source>
</evidence>
<feature type="chain" id="PRO_5005811424" evidence="6">
    <location>
        <begin position="25"/>
        <end position="350"/>
    </location>
</feature>
<dbReference type="GO" id="GO:0004180">
    <property type="term" value="F:carboxypeptidase activity"/>
    <property type="evidence" value="ECO:0007669"/>
    <property type="project" value="UniProtKB-KW"/>
</dbReference>
<dbReference type="InterPro" id="IPR027478">
    <property type="entry name" value="LdcA_N"/>
</dbReference>
<name>A0A0M7E211_9BORD</name>
<keyword evidence="4" id="KW-0378">Hydrolase</keyword>
<comment type="similarity">
    <text evidence="1">Belongs to the peptidase S66 family.</text>
</comment>
<dbReference type="Pfam" id="PF02016">
    <property type="entry name" value="Peptidase_S66"/>
    <property type="match status" value="1"/>
</dbReference>
<keyword evidence="2 9" id="KW-0121">Carboxypeptidase</keyword>
<dbReference type="InterPro" id="IPR027461">
    <property type="entry name" value="Carboxypeptidase_A_C_sf"/>
</dbReference>
<sequence length="350" mass="37704">MITRRCLLKRSGRVLALAAFPSLALPRAGTQAWEFLKEGDVISVIAPSSPIDNPQERYAKIRAYFARTPFKVHIPDDLIEPTVPLDEANTIAKRASFVHEAFASDAKAIWAIGGGGWGASMLRALMRYPRPHKVKPILGYSDVTALHLYANAYLGIPSIHSVVLGINGDISPGWNHNGIDTALALLSGATPVVRYRFRPLNATARHKTAASARIVGGNSLLVSALNGAPGLTLDSRNAFVFLESVADDPGRFSRKLMGLTYSALIRDCAGVIFGDVIAQGGKENPPAIQEQFDDIVQRFADQFAADKIVLKADNLFGHGPVNLPLPLNTAASFHRDGPIVTGSIWANRQA</sequence>
<reference evidence="9 10" key="1">
    <citation type="submission" date="2015-09" db="EMBL/GenBank/DDBJ databases">
        <authorList>
            <person name="Jackson K.R."/>
            <person name="Lunt B.L."/>
            <person name="Fisher J.N.B."/>
            <person name="Gardner A.V."/>
            <person name="Bailey M.E."/>
            <person name="Deus L.M."/>
            <person name="Earl A.S."/>
            <person name="Gibby P.D."/>
            <person name="Hartmann K.A."/>
            <person name="Liu J.E."/>
            <person name="Manci A.M."/>
            <person name="Nielsen D.A."/>
            <person name="Solomon M.B."/>
            <person name="Breakwell D.P."/>
            <person name="Burnett S.H."/>
            <person name="Grose J.H."/>
        </authorList>
    </citation>
    <scope>NUCLEOTIDE SEQUENCE [LARGE SCALE GENOMIC DNA]</scope>
    <source>
        <strain evidence="9 10">2789STDY5608636</strain>
    </source>
</reference>
<dbReference type="InterPro" id="IPR040449">
    <property type="entry name" value="Peptidase_S66_N"/>
</dbReference>
<dbReference type="InterPro" id="IPR003507">
    <property type="entry name" value="S66_fam"/>
</dbReference>
<dbReference type="Gene3D" id="3.50.30.60">
    <property type="entry name" value="LD-carboxypeptidase A C-terminal domain-like"/>
    <property type="match status" value="1"/>
</dbReference>
<dbReference type="GO" id="GO:0006508">
    <property type="term" value="P:proteolysis"/>
    <property type="evidence" value="ECO:0007669"/>
    <property type="project" value="UniProtKB-KW"/>
</dbReference>
<dbReference type="EMBL" id="CYTV01000003">
    <property type="protein sequence ID" value="CUI60534.1"/>
    <property type="molecule type" value="Genomic_DNA"/>
</dbReference>
<gene>
    <name evidence="9" type="ORF">ERS370011_01353</name>
</gene>
<keyword evidence="5" id="KW-0720">Serine protease</keyword>
<dbReference type="InterPro" id="IPR006311">
    <property type="entry name" value="TAT_signal"/>
</dbReference>
<dbReference type="OrthoDB" id="9807329at2"/>
<feature type="signal peptide" evidence="6">
    <location>
        <begin position="1"/>
        <end position="24"/>
    </location>
</feature>
<dbReference type="SUPFAM" id="SSF141986">
    <property type="entry name" value="LD-carboxypeptidase A C-terminal domain-like"/>
    <property type="match status" value="1"/>
</dbReference>
<protein>
    <submittedName>
        <fullName evidence="9">LD-carboxypeptidase</fullName>
    </submittedName>
</protein>
<feature type="domain" description="LD-carboxypeptidase C-terminal" evidence="8">
    <location>
        <begin position="212"/>
        <end position="331"/>
    </location>
</feature>
<dbReference type="GO" id="GO:0008236">
    <property type="term" value="F:serine-type peptidase activity"/>
    <property type="evidence" value="ECO:0007669"/>
    <property type="project" value="UniProtKB-KW"/>
</dbReference>
<evidence type="ECO:0000256" key="5">
    <source>
        <dbReference type="ARBA" id="ARBA00022825"/>
    </source>
</evidence>
<evidence type="ECO:0000259" key="8">
    <source>
        <dbReference type="Pfam" id="PF17676"/>
    </source>
</evidence>
<evidence type="ECO:0000313" key="9">
    <source>
        <dbReference type="EMBL" id="CUI60534.1"/>
    </source>
</evidence>
<evidence type="ECO:0000256" key="3">
    <source>
        <dbReference type="ARBA" id="ARBA00022670"/>
    </source>
</evidence>
<keyword evidence="3" id="KW-0645">Protease</keyword>